<protein>
    <submittedName>
        <fullName evidence="3">Uncharacterized protein</fullName>
    </submittedName>
</protein>
<organism evidence="3">
    <name type="scientific">Tetraselmis sp. GSL018</name>
    <dbReference type="NCBI Taxonomy" id="582737"/>
    <lineage>
        <taxon>Eukaryota</taxon>
        <taxon>Viridiplantae</taxon>
        <taxon>Chlorophyta</taxon>
        <taxon>core chlorophytes</taxon>
        <taxon>Chlorodendrophyceae</taxon>
        <taxon>Chlorodendrales</taxon>
        <taxon>Chlorodendraceae</taxon>
        <taxon>Tetraselmis</taxon>
    </lineage>
</organism>
<sequence>MELAFWDPVTVGDLSGPVGGLFGSSGAMDVSTAPLGSMTFEDMLQWMETDIGKEFGGSGQNEVLEQDRALSGDMRALINSIVDPDHNLNQLPSEASAAASMSVCREQASATGSMHQGKPHVCNSMYHPLMPGTSAYPHHLPPQQLFSVDHHSSAESQITAAPAEHQSPFLQAYPHPSSGLPAQPSQPHLQQQFHPQSLQLHHSQQPQPQPHPPLYHSIGAPLQYAQIPPGLYAPATQSWSGVSPSYVTSGDPLAQQSAMMLNGCEPQLQLVQESPFPNLPALDTDPHGAQRGQGHTSTFSPVHLPIHETLQPMDPYVATEQMAAMLQQAQAQQAAFSHSAVPACSDVAMQHAVTSEQRSSISAPAAGTVSELMGVSEEKLRKAPEPLYAQMLRTKKKKQAAPSQKSRPSVKTKMDNLEKEIAELQAQKSQLEEETDNLQCRLNILDRMLQLRKENNDDELENIVRLDEQMQMTALVKDTASLSMSDGTRPATKTIPKILQKDYAPATFEEMSAQHKASVERMSRLLGEIDRQSLSSKMSESPQTTELKQELETMQANMMSYQAKGGGSLVHKWQMNLYEQASKAKPNVEEDFDRCYREVYPLLHLTSDQKERIRIALQALRNRVRDVQAEERDHLAAMSTVSSDDGVSAVGRCREILCSDQALRRLRCMHEGLKECHTMFVLIILRRILDHIQLSRLIIASYPFIPCVYKLAQIVDEEHDFVQRDVDVQANEIMRMCKTKCSAVSQAVGRGMHSGGHMNRA</sequence>
<evidence type="ECO:0000256" key="2">
    <source>
        <dbReference type="SAM" id="MobiDB-lite"/>
    </source>
</evidence>
<feature type="region of interest" description="Disordered" evidence="2">
    <location>
        <begin position="393"/>
        <end position="412"/>
    </location>
</feature>
<keyword evidence="1" id="KW-0175">Coiled coil</keyword>
<proteinExistence type="predicted"/>
<accession>A0A061RA28</accession>
<feature type="compositionally biased region" description="Low complexity" evidence="2">
    <location>
        <begin position="180"/>
        <end position="206"/>
    </location>
</feature>
<reference evidence="3" key="1">
    <citation type="submission" date="2014-05" db="EMBL/GenBank/DDBJ databases">
        <title>The transcriptome of the halophilic microalga Tetraselmis sp. GSL018 isolated from the Great Salt Lake, Utah.</title>
        <authorList>
            <person name="Jinkerson R.E."/>
            <person name="D'Adamo S."/>
            <person name="Posewitz M.C."/>
        </authorList>
    </citation>
    <scope>NUCLEOTIDE SEQUENCE</scope>
    <source>
        <strain evidence="3">GSL018</strain>
    </source>
</reference>
<feature type="coiled-coil region" evidence="1">
    <location>
        <begin position="610"/>
        <end position="637"/>
    </location>
</feature>
<name>A0A061RA28_9CHLO</name>
<evidence type="ECO:0000256" key="1">
    <source>
        <dbReference type="SAM" id="Coils"/>
    </source>
</evidence>
<gene>
    <name evidence="3" type="ORF">TSPGSL018_11363</name>
</gene>
<feature type="region of interest" description="Disordered" evidence="2">
    <location>
        <begin position="169"/>
        <end position="217"/>
    </location>
</feature>
<dbReference type="AlphaFoldDB" id="A0A061RA28"/>
<dbReference type="EMBL" id="GBEZ01019157">
    <property type="protein sequence ID" value="JAC67361.1"/>
    <property type="molecule type" value="Transcribed_RNA"/>
</dbReference>
<evidence type="ECO:0000313" key="3">
    <source>
        <dbReference type="EMBL" id="JAC67361.1"/>
    </source>
</evidence>